<name>A0A2G5VLS7_9PELO</name>
<dbReference type="OrthoDB" id="10351899at2759"/>
<feature type="region of interest" description="Disordered" evidence="1">
    <location>
        <begin position="122"/>
        <end position="212"/>
    </location>
</feature>
<gene>
    <name evidence="2" type="primary">Cnig_chr_I.g261</name>
    <name evidence="2" type="ORF">B9Z55_000261</name>
</gene>
<evidence type="ECO:0000313" key="3">
    <source>
        <dbReference type="Proteomes" id="UP000230233"/>
    </source>
</evidence>
<dbReference type="Proteomes" id="UP000230233">
    <property type="component" value="Chromosome I"/>
</dbReference>
<feature type="compositionally biased region" description="Acidic residues" evidence="1">
    <location>
        <begin position="202"/>
        <end position="212"/>
    </location>
</feature>
<proteinExistence type="predicted"/>
<keyword evidence="3" id="KW-1185">Reference proteome</keyword>
<feature type="compositionally biased region" description="Low complexity" evidence="1">
    <location>
        <begin position="163"/>
        <end position="175"/>
    </location>
</feature>
<comment type="caution">
    <text evidence="2">The sequence shown here is derived from an EMBL/GenBank/DDBJ whole genome shotgun (WGS) entry which is preliminary data.</text>
</comment>
<evidence type="ECO:0000256" key="1">
    <source>
        <dbReference type="SAM" id="MobiDB-lite"/>
    </source>
</evidence>
<dbReference type="AlphaFoldDB" id="A0A2G5VLS7"/>
<protein>
    <submittedName>
        <fullName evidence="2">Uncharacterized protein</fullName>
    </submittedName>
</protein>
<organism evidence="2 3">
    <name type="scientific">Caenorhabditis nigoni</name>
    <dbReference type="NCBI Taxonomy" id="1611254"/>
    <lineage>
        <taxon>Eukaryota</taxon>
        <taxon>Metazoa</taxon>
        <taxon>Ecdysozoa</taxon>
        <taxon>Nematoda</taxon>
        <taxon>Chromadorea</taxon>
        <taxon>Rhabditida</taxon>
        <taxon>Rhabditina</taxon>
        <taxon>Rhabditomorpha</taxon>
        <taxon>Rhabditoidea</taxon>
        <taxon>Rhabditidae</taxon>
        <taxon>Peloderinae</taxon>
        <taxon>Caenorhabditis</taxon>
    </lineage>
</organism>
<reference evidence="3" key="1">
    <citation type="submission" date="2017-10" db="EMBL/GenBank/DDBJ databases">
        <title>Rapid genome shrinkage in a self-fertile nematode reveals novel sperm competition proteins.</title>
        <authorList>
            <person name="Yin D."/>
            <person name="Schwarz E.M."/>
            <person name="Thomas C.G."/>
            <person name="Felde R.L."/>
            <person name="Korf I.F."/>
            <person name="Cutter A.D."/>
            <person name="Schartner C.M."/>
            <person name="Ralston E.J."/>
            <person name="Meyer B.J."/>
            <person name="Haag E.S."/>
        </authorList>
    </citation>
    <scope>NUCLEOTIDE SEQUENCE [LARGE SCALE GENOMIC DNA]</scope>
    <source>
        <strain evidence="3">JU1422</strain>
    </source>
</reference>
<feature type="compositionally biased region" description="Low complexity" evidence="1">
    <location>
        <begin position="135"/>
        <end position="145"/>
    </location>
</feature>
<accession>A0A2G5VLS7</accession>
<dbReference type="EMBL" id="PDUG01000001">
    <property type="protein sequence ID" value="PIC52556.1"/>
    <property type="molecule type" value="Genomic_DNA"/>
</dbReference>
<evidence type="ECO:0000313" key="2">
    <source>
        <dbReference type="EMBL" id="PIC52556.1"/>
    </source>
</evidence>
<feature type="region of interest" description="Disordered" evidence="1">
    <location>
        <begin position="73"/>
        <end position="100"/>
    </location>
</feature>
<sequence>MNHPATIYKYDHGCVLLEDLEDWYKRGLLDMNKRVTIYNGKQKTSHRISTWILMYGYEYPFRQYKELLYESGASDAEDNEPTTVTKTPAPPPKYNWDHKDTPSDLPVYDWDAPTRFVTEDDTNEIHSNPIPAYQGPPGLQKPPGLEKWQTSGPPGIPLHQTTLHGPPGLFNGPPGLQIPAPPGLNLSNKNLSSDCWKGSNPEEPESEDQVVH</sequence>